<dbReference type="AlphaFoldDB" id="A0A4R2QN39"/>
<dbReference type="InterPro" id="IPR013320">
    <property type="entry name" value="ConA-like_dom_sf"/>
</dbReference>
<evidence type="ECO:0000313" key="3">
    <source>
        <dbReference type="Proteomes" id="UP000294911"/>
    </source>
</evidence>
<accession>A0A4R2QN39</accession>
<reference evidence="2 3" key="1">
    <citation type="submission" date="2019-03" db="EMBL/GenBank/DDBJ databases">
        <title>Genomic Encyclopedia of Type Strains, Phase IV (KMG-IV): sequencing the most valuable type-strain genomes for metagenomic binning, comparative biology and taxonomic classification.</title>
        <authorList>
            <person name="Goeker M."/>
        </authorList>
    </citation>
    <scope>NUCLEOTIDE SEQUENCE [LARGE SCALE GENOMIC DNA]</scope>
    <source>
        <strain evidence="2 3">DSM 45765</strain>
    </source>
</reference>
<sequence length="762" mass="83459">MQRSDRDYLRMREQGDILNITGYANRWGVRAGESIAFCVSTNRDTYDADIVELLGGMTDPSSTELPLREVATPVSGSYPGAIQHTDPGSYATLPLPADWLGTKAFSLQLRFLPTLPEAGHEQVIFSSADAEQRNQLKLALSAEGQLRFALRGVDTPEVELVSAIEPRAGCWFSVSVVGDAGTGLLRLHAAQESGWQRHIQAETTETSGTTVSAVLAALAGARLTDTHLAGATVWIDGSRYVDDHFNGKVENPRCYARALTGAEVAAARNGAAVRATGLIADYDFGAEFAGTTLRDVSGNNRHGVLYQSPQRGVTSSAWDGRFTDYTVAPEHYAAVHFHEDDLEDAAWQQSVSWDVPSDTPPGAYALRLRIDGELDYIPFFVRRPANASAKVLFLVPSFTYQAYANEQLFQSGLQEDFMVHRMSLAPQDEFMVSHMEVGKSLYDTHSDGSGVTYSSRLRPVLNMRPHYHNWLSGHVRHLAADLFILGWLRSLGEDYSFDIALDEDLHREGPSLLSRYRTVVTGSHPEYWTRNMMDSLSGYLGDGGRLMYLGGNGFYWVTSAFEDRPHLVEVRRGNSGTRCWDSPPGELVHSASGDRGGLWRFNGYVPQQLVGIGMAAQGWGKAAGYERLPDSFDERATFIFAGLADDEPIGEFGYVLGGAAGDEVDRFGFDLGTPAHALRLATSTELDDRYQITQEELLMTAPGQGGTENELVRSDLTYFEIDGGGAVFSVGSICWAGSLAWNDYQNNVATLSGNVLAKFVQD</sequence>
<dbReference type="Pfam" id="PF20254">
    <property type="entry name" value="DMFA2_C"/>
    <property type="match status" value="1"/>
</dbReference>
<protein>
    <submittedName>
        <fullName evidence="2">N,N-dimethylformamidase</fullName>
    </submittedName>
</protein>
<comment type="caution">
    <text evidence="2">The sequence shown here is derived from an EMBL/GenBank/DDBJ whole genome shotgun (WGS) entry which is preliminary data.</text>
</comment>
<dbReference type="InterPro" id="IPR046540">
    <property type="entry name" value="DMFA2_C"/>
</dbReference>
<organism evidence="2 3">
    <name type="scientific">Tamaricihabitans halophyticus</name>
    <dbReference type="NCBI Taxonomy" id="1262583"/>
    <lineage>
        <taxon>Bacteria</taxon>
        <taxon>Bacillati</taxon>
        <taxon>Actinomycetota</taxon>
        <taxon>Actinomycetes</taxon>
        <taxon>Pseudonocardiales</taxon>
        <taxon>Pseudonocardiaceae</taxon>
        <taxon>Tamaricihabitans</taxon>
    </lineage>
</organism>
<proteinExistence type="predicted"/>
<evidence type="ECO:0000259" key="1">
    <source>
        <dbReference type="Pfam" id="PF20254"/>
    </source>
</evidence>
<feature type="domain" description="N,N-dimethylformamidase beta subunit-like C-terminal" evidence="1">
    <location>
        <begin position="325"/>
        <end position="746"/>
    </location>
</feature>
<dbReference type="Gene3D" id="2.60.120.200">
    <property type="match status" value="1"/>
</dbReference>
<dbReference type="SUPFAM" id="SSF49899">
    <property type="entry name" value="Concanavalin A-like lectins/glucanases"/>
    <property type="match status" value="1"/>
</dbReference>
<keyword evidence="3" id="KW-1185">Reference proteome</keyword>
<dbReference type="EMBL" id="SLXQ01000010">
    <property type="protein sequence ID" value="TCP48475.1"/>
    <property type="molecule type" value="Genomic_DNA"/>
</dbReference>
<dbReference type="OrthoDB" id="505641at2"/>
<dbReference type="RefSeq" id="WP_132878759.1">
    <property type="nucleotide sequence ID" value="NZ_SLXQ01000010.1"/>
</dbReference>
<name>A0A4R2QN39_9PSEU</name>
<gene>
    <name evidence="2" type="ORF">EV191_11032</name>
</gene>
<dbReference type="Proteomes" id="UP000294911">
    <property type="component" value="Unassembled WGS sequence"/>
</dbReference>
<evidence type="ECO:0000313" key="2">
    <source>
        <dbReference type="EMBL" id="TCP48475.1"/>
    </source>
</evidence>